<accession>A0A8J8MFZ2</accession>
<organism evidence="1 2">
    <name type="scientific">Vallitalea pronyensis</name>
    <dbReference type="NCBI Taxonomy" id="1348613"/>
    <lineage>
        <taxon>Bacteria</taxon>
        <taxon>Bacillati</taxon>
        <taxon>Bacillota</taxon>
        <taxon>Clostridia</taxon>
        <taxon>Lachnospirales</taxon>
        <taxon>Vallitaleaceae</taxon>
        <taxon>Vallitalea</taxon>
    </lineage>
</organism>
<dbReference type="RefSeq" id="WP_212696338.1">
    <property type="nucleotide sequence ID" value="NZ_CP058649.1"/>
</dbReference>
<sequence>MNEIEQEILEYEYIDEVVVMKGMVEEDHVFLRAFMIATIATKIQYVMFARRL</sequence>
<proteinExistence type="predicted"/>
<keyword evidence="2" id="KW-1185">Reference proteome</keyword>
<evidence type="ECO:0000313" key="2">
    <source>
        <dbReference type="Proteomes" id="UP000683246"/>
    </source>
</evidence>
<dbReference type="KEGG" id="vpy:HZI73_00500"/>
<dbReference type="EMBL" id="CP058649">
    <property type="protein sequence ID" value="QUI20880.1"/>
    <property type="molecule type" value="Genomic_DNA"/>
</dbReference>
<reference evidence="1" key="1">
    <citation type="submission" date="2020-07" db="EMBL/GenBank/DDBJ databases">
        <title>Vallitalea pronyensis genome.</title>
        <authorList>
            <person name="Postec A."/>
        </authorList>
    </citation>
    <scope>NUCLEOTIDE SEQUENCE</scope>
    <source>
        <strain evidence="1">FatNI3</strain>
    </source>
</reference>
<protein>
    <submittedName>
        <fullName evidence="1">Uncharacterized protein</fullName>
    </submittedName>
</protein>
<name>A0A8J8MFZ2_9FIRM</name>
<dbReference type="AlphaFoldDB" id="A0A8J8MFZ2"/>
<gene>
    <name evidence="1" type="ORF">HZI73_00500</name>
</gene>
<evidence type="ECO:0000313" key="1">
    <source>
        <dbReference type="EMBL" id="QUI20880.1"/>
    </source>
</evidence>
<dbReference type="Proteomes" id="UP000683246">
    <property type="component" value="Chromosome"/>
</dbReference>